<comment type="caution">
    <text evidence="2">The sequence shown here is derived from an EMBL/GenBank/DDBJ whole genome shotgun (WGS) entry which is preliminary data.</text>
</comment>
<dbReference type="Proteomes" id="UP001172102">
    <property type="component" value="Unassembled WGS sequence"/>
</dbReference>
<evidence type="ECO:0008006" key="4">
    <source>
        <dbReference type="Google" id="ProtNLM"/>
    </source>
</evidence>
<dbReference type="InterPro" id="IPR038765">
    <property type="entry name" value="Papain-like_cys_pep_sf"/>
</dbReference>
<evidence type="ECO:0000313" key="2">
    <source>
        <dbReference type="EMBL" id="KAK0720186.1"/>
    </source>
</evidence>
<dbReference type="Gene3D" id="3.40.395.10">
    <property type="entry name" value="Adenoviral Proteinase, Chain A"/>
    <property type="match status" value="1"/>
</dbReference>
<accession>A0AA40E0W5</accession>
<evidence type="ECO:0000256" key="1">
    <source>
        <dbReference type="SAM" id="MobiDB-lite"/>
    </source>
</evidence>
<feature type="compositionally biased region" description="Basic and acidic residues" evidence="1">
    <location>
        <begin position="565"/>
        <end position="578"/>
    </location>
</feature>
<dbReference type="SUPFAM" id="SSF54001">
    <property type="entry name" value="Cysteine proteinases"/>
    <property type="match status" value="1"/>
</dbReference>
<feature type="compositionally biased region" description="Basic and acidic residues" evidence="1">
    <location>
        <begin position="389"/>
        <end position="402"/>
    </location>
</feature>
<keyword evidence="3" id="KW-1185">Reference proteome</keyword>
<name>A0AA40E0W5_9PEZI</name>
<gene>
    <name evidence="2" type="ORF">B0H67DRAFT_575275</name>
</gene>
<protein>
    <recommendedName>
        <fullName evidence="4">Ubiquitin-like protease family profile domain-containing protein</fullName>
    </recommendedName>
</protein>
<evidence type="ECO:0000313" key="3">
    <source>
        <dbReference type="Proteomes" id="UP001172102"/>
    </source>
</evidence>
<feature type="compositionally biased region" description="Low complexity" evidence="1">
    <location>
        <begin position="472"/>
        <end position="481"/>
    </location>
</feature>
<organism evidence="2 3">
    <name type="scientific">Lasiosphaeris hirsuta</name>
    <dbReference type="NCBI Taxonomy" id="260670"/>
    <lineage>
        <taxon>Eukaryota</taxon>
        <taxon>Fungi</taxon>
        <taxon>Dikarya</taxon>
        <taxon>Ascomycota</taxon>
        <taxon>Pezizomycotina</taxon>
        <taxon>Sordariomycetes</taxon>
        <taxon>Sordariomycetidae</taxon>
        <taxon>Sordariales</taxon>
        <taxon>Lasiosphaeriaceae</taxon>
        <taxon>Lasiosphaeris</taxon>
    </lineage>
</organism>
<dbReference type="AlphaFoldDB" id="A0AA40E0W5"/>
<feature type="region of interest" description="Disordered" evidence="1">
    <location>
        <begin position="363"/>
        <end position="578"/>
    </location>
</feature>
<reference evidence="2" key="1">
    <citation type="submission" date="2023-06" db="EMBL/GenBank/DDBJ databases">
        <title>Genome-scale phylogeny and comparative genomics of the fungal order Sordariales.</title>
        <authorList>
            <consortium name="Lawrence Berkeley National Laboratory"/>
            <person name="Hensen N."/>
            <person name="Bonometti L."/>
            <person name="Westerberg I."/>
            <person name="Brannstrom I.O."/>
            <person name="Guillou S."/>
            <person name="Cros-Aarteil S."/>
            <person name="Calhoun S."/>
            <person name="Haridas S."/>
            <person name="Kuo A."/>
            <person name="Mondo S."/>
            <person name="Pangilinan J."/>
            <person name="Riley R."/>
            <person name="Labutti K."/>
            <person name="Andreopoulos B."/>
            <person name="Lipzen A."/>
            <person name="Chen C."/>
            <person name="Yanf M."/>
            <person name="Daum C."/>
            <person name="Ng V."/>
            <person name="Clum A."/>
            <person name="Steindorff A."/>
            <person name="Ohm R."/>
            <person name="Martin F."/>
            <person name="Silar P."/>
            <person name="Natvig D."/>
            <person name="Lalanne C."/>
            <person name="Gautier V."/>
            <person name="Ament-Velasquez S.L."/>
            <person name="Kruys A."/>
            <person name="Hutchinson M.I."/>
            <person name="Powell A.J."/>
            <person name="Barry K."/>
            <person name="Miller A.N."/>
            <person name="Grigoriev I.V."/>
            <person name="Debuchy R."/>
            <person name="Gladieux P."/>
            <person name="Thoren M.H."/>
            <person name="Johannesson H."/>
        </authorList>
    </citation>
    <scope>NUCLEOTIDE SEQUENCE</scope>
    <source>
        <strain evidence="2">SMH4607-1</strain>
    </source>
</reference>
<sequence>MAAQHSLLDDAIQRKSSKAFITELPDNLDYFRLPDIPDIYRVAKDVSGTEQLTLLNLDPETKELGTDATSLEFVHDNYKYVLHPLLDCNHIDHFKFHSDGSTPEPVDSFVSFIHCHNNLKIIREGEYLDGGGLYRLSQRLSSWIESAMPWVGTGRPQNVWIAPDAYIIGAIPPDDLTDEGMKKILRNNALDLYKNRFIDKEDEEGRKDYELNIHLRGDRSKDVEEFRSAAYTIHFVHLELTKTMSHFALLIRQKQPRKAWYLDSSGTYNEKKDRKKKVTRAFNIWLKISGVDQKFQLKEKDVTIVDAPNQNDGWSCGLHAIANAVVFHRFNLLGWDKIPRWPRHKPNLVVYELRKSIDAMMRTRTLKTSSQPNKSAELATGKRRPGKQRAPDDRPRRTRDESPQPGFHARFPTGRNAARIPTQDPPRKQTTRPADVLYIGRERRGPPRKGNRSQPPAPEHVIPRKGTDDDTSSGLSDPPDGTSSFGEQTTPPPAVTSSRSKSGKGRKLTTSLSDSGSNILAGSMKRKRKETAPPAPSARPPPQKKTKASTMEPKTAPSDNTGTFRRSDRLVGDTANKK</sequence>
<proteinExistence type="predicted"/>
<feature type="compositionally biased region" description="Polar residues" evidence="1">
    <location>
        <begin position="508"/>
        <end position="520"/>
    </location>
</feature>
<dbReference type="EMBL" id="JAUKUA010000003">
    <property type="protein sequence ID" value="KAK0720186.1"/>
    <property type="molecule type" value="Genomic_DNA"/>
</dbReference>